<sequence>MSFLLLSPSPFDANITVLHWSNQPRESPILLISKPKSSAAQITLFIGNAHPSNTIGTATFPGKSSAEISLRGIPIHMKMNPWSTKCTVEAGHLGSFKFVQDEQMGCEALNMFDASGARIARFDRAGKGAKKLEMFKHFEPVLFEMVVLTSLAAWTIHKELDGAVLKGLGKALFSM</sequence>
<dbReference type="AlphaFoldDB" id="A0AAE8SZX7"/>
<dbReference type="EMBL" id="ONZQ02000020">
    <property type="protein sequence ID" value="SPO07439.1"/>
    <property type="molecule type" value="Genomic_DNA"/>
</dbReference>
<gene>
    <name evidence="1" type="ORF">DNG_10133</name>
</gene>
<proteinExistence type="predicted"/>
<organism evidence="1 2">
    <name type="scientific">Cephalotrichum gorgonifer</name>
    <dbReference type="NCBI Taxonomy" id="2041049"/>
    <lineage>
        <taxon>Eukaryota</taxon>
        <taxon>Fungi</taxon>
        <taxon>Dikarya</taxon>
        <taxon>Ascomycota</taxon>
        <taxon>Pezizomycotina</taxon>
        <taxon>Sordariomycetes</taxon>
        <taxon>Hypocreomycetidae</taxon>
        <taxon>Microascales</taxon>
        <taxon>Microascaceae</taxon>
        <taxon>Cephalotrichum</taxon>
    </lineage>
</organism>
<reference evidence="1" key="1">
    <citation type="submission" date="2018-03" db="EMBL/GenBank/DDBJ databases">
        <authorList>
            <person name="Guldener U."/>
        </authorList>
    </citation>
    <scope>NUCLEOTIDE SEQUENCE</scope>
</reference>
<dbReference type="Proteomes" id="UP001187682">
    <property type="component" value="Unassembled WGS sequence"/>
</dbReference>
<protein>
    <submittedName>
        <fullName evidence="1">Uncharacterized protein</fullName>
    </submittedName>
</protein>
<comment type="caution">
    <text evidence="1">The sequence shown here is derived from an EMBL/GenBank/DDBJ whole genome shotgun (WGS) entry which is preliminary data.</text>
</comment>
<evidence type="ECO:0000313" key="1">
    <source>
        <dbReference type="EMBL" id="SPO07439.1"/>
    </source>
</evidence>
<accession>A0AAE8SZX7</accession>
<keyword evidence="2" id="KW-1185">Reference proteome</keyword>
<name>A0AAE8SZX7_9PEZI</name>
<evidence type="ECO:0000313" key="2">
    <source>
        <dbReference type="Proteomes" id="UP001187682"/>
    </source>
</evidence>